<dbReference type="AlphaFoldDB" id="A0A3M7SMC5"/>
<proteinExistence type="predicted"/>
<keyword evidence="2" id="KW-1185">Reference proteome</keyword>
<accession>A0A3M7SMC5</accession>
<organism evidence="1 2">
    <name type="scientific">Brachionus plicatilis</name>
    <name type="common">Marine rotifer</name>
    <name type="synonym">Brachionus muelleri</name>
    <dbReference type="NCBI Taxonomy" id="10195"/>
    <lineage>
        <taxon>Eukaryota</taxon>
        <taxon>Metazoa</taxon>
        <taxon>Spiralia</taxon>
        <taxon>Gnathifera</taxon>
        <taxon>Rotifera</taxon>
        <taxon>Eurotatoria</taxon>
        <taxon>Monogononta</taxon>
        <taxon>Pseudotrocha</taxon>
        <taxon>Ploima</taxon>
        <taxon>Brachionidae</taxon>
        <taxon>Brachionus</taxon>
    </lineage>
</organism>
<evidence type="ECO:0000313" key="2">
    <source>
        <dbReference type="Proteomes" id="UP000276133"/>
    </source>
</evidence>
<evidence type="ECO:0000313" key="1">
    <source>
        <dbReference type="EMBL" id="RNA36933.1"/>
    </source>
</evidence>
<comment type="caution">
    <text evidence="1">The sequence shown here is derived from an EMBL/GenBank/DDBJ whole genome shotgun (WGS) entry which is preliminary data.</text>
</comment>
<dbReference type="EMBL" id="REGN01001111">
    <property type="protein sequence ID" value="RNA36933.1"/>
    <property type="molecule type" value="Genomic_DNA"/>
</dbReference>
<dbReference type="Proteomes" id="UP000276133">
    <property type="component" value="Unassembled WGS sequence"/>
</dbReference>
<name>A0A3M7SMC5_BRAPC</name>
<sequence>MLEVEWLLNALVLEPPFNGTGILVVCVDKSLPTMRRINLPKWQTNALMGFCSWSWRHAHSHYPLHTQLFQSIDNLMLNRVKKSGERDLPSLNECTRVDCVESRAGGCMHAFCAHGKS</sequence>
<protein>
    <submittedName>
        <fullName evidence="1">Uncharacterized protein</fullName>
    </submittedName>
</protein>
<gene>
    <name evidence="1" type="ORF">BpHYR1_037029</name>
</gene>
<reference evidence="1 2" key="1">
    <citation type="journal article" date="2018" name="Sci. Rep.">
        <title>Genomic signatures of local adaptation to the degree of environmental predictability in rotifers.</title>
        <authorList>
            <person name="Franch-Gras L."/>
            <person name="Hahn C."/>
            <person name="Garcia-Roger E.M."/>
            <person name="Carmona M.J."/>
            <person name="Serra M."/>
            <person name="Gomez A."/>
        </authorList>
    </citation>
    <scope>NUCLEOTIDE SEQUENCE [LARGE SCALE GENOMIC DNA]</scope>
    <source>
        <strain evidence="1">HYR1</strain>
    </source>
</reference>